<name>A0A329XC57_9GAMM</name>
<dbReference type="InterPro" id="IPR036259">
    <property type="entry name" value="MFS_trans_sf"/>
</dbReference>
<dbReference type="GeneID" id="88805912"/>
<dbReference type="PANTHER" id="PTHR23513:SF6">
    <property type="entry name" value="MAJOR FACILITATOR SUPERFAMILY ASSOCIATED DOMAIN-CONTAINING PROTEIN"/>
    <property type="match status" value="1"/>
</dbReference>
<reference evidence="8" key="1">
    <citation type="submission" date="2017-08" db="EMBL/GenBank/DDBJ databases">
        <authorList>
            <person name="de Groot N.N."/>
        </authorList>
    </citation>
    <scope>NUCLEOTIDE SEQUENCE</scope>
    <source>
        <strain evidence="8">LJ24-63</strain>
    </source>
</reference>
<feature type="transmembrane region" description="Helical" evidence="6">
    <location>
        <begin position="336"/>
        <end position="362"/>
    </location>
</feature>
<keyword evidence="2" id="KW-1003">Cell membrane</keyword>
<evidence type="ECO:0000313" key="8">
    <source>
        <dbReference type="EMBL" id="RAX13242.1"/>
    </source>
</evidence>
<sequence length="404" mass="44722">MSTLFFYFLFLVLTADGLMVFLTPVVVYMLTGSIEYSGLSYAIWWLPRLLLIPLIGRFIDNIGVRPLSIISDCVKIAGCLFLVICNFHDPLIISIAFGIVGSLISIGNSQTMISYEKIIAILSIHKEHHVNLMARMDFLGMIIGPIVGMLFIDMGYKYILLIPCLFYFFNAGYFIFTNANLGNKEANEISRNNFDTVDKKSHFHSLAFIMSTPIILVVIGLAIGNNIFDGLVESSGAALIDKNMELPVKYFGFIDVAAGICGVLGTYIYGMALKRISRSSLLFLGLFVIAIPSFVLILNPNSIWVFVICYALTIIGKVITGNVNRIVRIEIIPTTILASTSSIIVLLCQSVLPIVGILLFFFGGNGNIVYYLMTLSVFIALLSGVLLVKFMKNKVIENTIYKDQ</sequence>
<feature type="transmembrane region" description="Helical" evidence="6">
    <location>
        <begin position="132"/>
        <end position="152"/>
    </location>
</feature>
<evidence type="ECO:0000256" key="5">
    <source>
        <dbReference type="ARBA" id="ARBA00023136"/>
    </source>
</evidence>
<keyword evidence="5 6" id="KW-0472">Membrane</keyword>
<feature type="transmembrane region" description="Helical" evidence="6">
    <location>
        <begin position="368"/>
        <end position="388"/>
    </location>
</feature>
<comment type="subcellular location">
    <subcellularLocation>
        <location evidence="1">Cell membrane</location>
        <topology evidence="1">Multi-pass membrane protein</topology>
    </subcellularLocation>
</comment>
<feature type="transmembrane region" description="Helical" evidence="6">
    <location>
        <begin position="158"/>
        <end position="176"/>
    </location>
</feature>
<evidence type="ECO:0000256" key="2">
    <source>
        <dbReference type="ARBA" id="ARBA00022475"/>
    </source>
</evidence>
<accession>A0A329XC57</accession>
<feature type="transmembrane region" description="Helical" evidence="6">
    <location>
        <begin position="66"/>
        <end position="84"/>
    </location>
</feature>
<feature type="transmembrane region" description="Helical" evidence="6">
    <location>
        <begin position="304"/>
        <end position="324"/>
    </location>
</feature>
<dbReference type="GO" id="GO:0022857">
    <property type="term" value="F:transmembrane transporter activity"/>
    <property type="evidence" value="ECO:0007669"/>
    <property type="project" value="InterPro"/>
</dbReference>
<feature type="transmembrane region" description="Helical" evidence="6">
    <location>
        <begin position="206"/>
        <end position="228"/>
    </location>
</feature>
<dbReference type="SUPFAM" id="SSF103473">
    <property type="entry name" value="MFS general substrate transporter"/>
    <property type="match status" value="1"/>
</dbReference>
<dbReference type="GO" id="GO:0005886">
    <property type="term" value="C:plasma membrane"/>
    <property type="evidence" value="ECO:0007669"/>
    <property type="project" value="UniProtKB-SubCell"/>
</dbReference>
<reference evidence="7 10" key="3">
    <citation type="submission" date="2019-12" db="EMBL/GenBank/DDBJ databases">
        <title>Engineering Photorhabdus to improve their lethality against agricultural pests.</title>
        <authorList>
            <person name="Machado R.A.R."/>
        </authorList>
    </citation>
    <scope>NUCLEOTIDE SEQUENCE [LARGE SCALE GENOMIC DNA]</scope>
    <source>
        <strain evidence="7 10">M-CN4</strain>
    </source>
</reference>
<reference evidence="8 9" key="2">
    <citation type="journal article" date="2018" name="Int. J. Syst. Evol. Microbiol.">
        <title>Whole-genome-based revisit of Photorhabdus phylogeny: proposal for the elevation of most Photorhabdus subspecies to the species level and description of one novel species Photorhabdus bodei sp. nov., and one novel subspecies Photorhabdus laumondii subsp. clarkei subsp. nov.</title>
        <authorList>
            <person name="Machado R.A.R."/>
            <person name="Wuthrich D."/>
            <person name="Kuhnert P."/>
            <person name="Arce C.C.M."/>
            <person name="Thonen L."/>
            <person name="Ruiz C."/>
            <person name="Zhang X."/>
            <person name="Robert C.A.M."/>
            <person name="Karimi J."/>
            <person name="Kamali S."/>
            <person name="Ma J."/>
            <person name="Bruggmann R."/>
            <person name="Erb M."/>
        </authorList>
    </citation>
    <scope>NUCLEOTIDE SEQUENCE [LARGE SCALE GENOMIC DNA]</scope>
    <source>
        <strain evidence="8 9">LJ24-63</strain>
    </source>
</reference>
<evidence type="ECO:0000256" key="3">
    <source>
        <dbReference type="ARBA" id="ARBA00022692"/>
    </source>
</evidence>
<evidence type="ECO:0000313" key="7">
    <source>
        <dbReference type="EMBL" id="NDL04584.1"/>
    </source>
</evidence>
<feature type="transmembrane region" description="Helical" evidence="6">
    <location>
        <begin position="281"/>
        <end position="298"/>
    </location>
</feature>
<dbReference type="RefSeq" id="WP_112894970.1">
    <property type="nucleotide sequence ID" value="NZ_CAWNYH010000008.1"/>
</dbReference>
<evidence type="ECO:0000256" key="6">
    <source>
        <dbReference type="SAM" id="Phobius"/>
    </source>
</evidence>
<dbReference type="Proteomes" id="UP000250919">
    <property type="component" value="Unassembled WGS sequence"/>
</dbReference>
<dbReference type="InterPro" id="IPR011701">
    <property type="entry name" value="MFS"/>
</dbReference>
<dbReference type="PANTHER" id="PTHR23513">
    <property type="entry name" value="INTEGRAL MEMBRANE EFFLUX PROTEIN-RELATED"/>
    <property type="match status" value="1"/>
</dbReference>
<proteinExistence type="predicted"/>
<feature type="transmembrane region" description="Helical" evidence="6">
    <location>
        <begin position="42"/>
        <end position="59"/>
    </location>
</feature>
<dbReference type="AlphaFoldDB" id="A0A329XC57"/>
<organism evidence="8 9">
    <name type="scientific">Photorhabdus bodei</name>
    <dbReference type="NCBI Taxonomy" id="2029681"/>
    <lineage>
        <taxon>Bacteria</taxon>
        <taxon>Pseudomonadati</taxon>
        <taxon>Pseudomonadota</taxon>
        <taxon>Gammaproteobacteria</taxon>
        <taxon>Enterobacterales</taxon>
        <taxon>Morganellaceae</taxon>
        <taxon>Photorhabdus</taxon>
    </lineage>
</organism>
<evidence type="ECO:0000256" key="4">
    <source>
        <dbReference type="ARBA" id="ARBA00022989"/>
    </source>
</evidence>
<gene>
    <name evidence="8" type="ORF">CKY02_08490</name>
    <name evidence="7" type="ORF">GPY48_15595</name>
</gene>
<keyword evidence="10" id="KW-1185">Reference proteome</keyword>
<comment type="caution">
    <text evidence="8">The sequence shown here is derived from an EMBL/GenBank/DDBJ whole genome shotgun (WGS) entry which is preliminary data.</text>
</comment>
<evidence type="ECO:0000256" key="1">
    <source>
        <dbReference type="ARBA" id="ARBA00004651"/>
    </source>
</evidence>
<keyword evidence="4 6" id="KW-1133">Transmembrane helix</keyword>
<dbReference type="Pfam" id="PF07690">
    <property type="entry name" value="MFS_1"/>
    <property type="match status" value="1"/>
</dbReference>
<feature type="transmembrane region" description="Helical" evidence="6">
    <location>
        <begin position="90"/>
        <end position="111"/>
    </location>
</feature>
<dbReference type="Proteomes" id="UP000466619">
    <property type="component" value="Unassembled WGS sequence"/>
</dbReference>
<evidence type="ECO:0000313" key="10">
    <source>
        <dbReference type="Proteomes" id="UP000466619"/>
    </source>
</evidence>
<dbReference type="EMBL" id="NSCM01000008">
    <property type="protein sequence ID" value="RAX13242.1"/>
    <property type="molecule type" value="Genomic_DNA"/>
</dbReference>
<dbReference type="EMBL" id="WSFC01000036">
    <property type="protein sequence ID" value="NDL04584.1"/>
    <property type="molecule type" value="Genomic_DNA"/>
</dbReference>
<feature type="transmembrane region" description="Helical" evidence="6">
    <location>
        <begin position="248"/>
        <end position="269"/>
    </location>
</feature>
<evidence type="ECO:0000313" key="9">
    <source>
        <dbReference type="Proteomes" id="UP000250919"/>
    </source>
</evidence>
<feature type="transmembrane region" description="Helical" evidence="6">
    <location>
        <begin position="7"/>
        <end position="30"/>
    </location>
</feature>
<keyword evidence="3 6" id="KW-0812">Transmembrane</keyword>
<dbReference type="Gene3D" id="1.20.1250.20">
    <property type="entry name" value="MFS general substrate transporter like domains"/>
    <property type="match status" value="2"/>
</dbReference>
<protein>
    <submittedName>
        <fullName evidence="8">MFS transporter</fullName>
    </submittedName>
</protein>